<evidence type="ECO:0000256" key="4">
    <source>
        <dbReference type="ARBA" id="ARBA00022777"/>
    </source>
</evidence>
<dbReference type="Pfam" id="PF00294">
    <property type="entry name" value="PfkB"/>
    <property type="match status" value="1"/>
</dbReference>
<comment type="catalytic activity">
    <reaction evidence="7">
        <text>D-tagatofuranose 6-phosphate + ATP = D-tagatofuranose 1,6-bisphosphate + ADP + H(+)</text>
        <dbReference type="Rhea" id="RHEA:12420"/>
        <dbReference type="ChEBI" id="CHEBI:15378"/>
        <dbReference type="ChEBI" id="CHEBI:30616"/>
        <dbReference type="ChEBI" id="CHEBI:58694"/>
        <dbReference type="ChEBI" id="CHEBI:58695"/>
        <dbReference type="ChEBI" id="CHEBI:456216"/>
        <dbReference type="EC" id="2.7.1.144"/>
    </reaction>
</comment>
<dbReference type="InterPro" id="IPR011611">
    <property type="entry name" value="PfkB_dom"/>
</dbReference>
<keyword evidence="3 7" id="KW-0547">Nucleotide-binding</keyword>
<dbReference type="PIRSF" id="PIRSF000535">
    <property type="entry name" value="1PFK/6PFK/LacC"/>
    <property type="match status" value="1"/>
</dbReference>
<dbReference type="GO" id="GO:0005988">
    <property type="term" value="P:lactose metabolic process"/>
    <property type="evidence" value="ECO:0007669"/>
    <property type="project" value="UniProtKB-KW"/>
</dbReference>
<evidence type="ECO:0000256" key="6">
    <source>
        <dbReference type="ARBA" id="ARBA00047745"/>
    </source>
</evidence>
<evidence type="ECO:0000313" key="10">
    <source>
        <dbReference type="EMBL" id="HJC36693.1"/>
    </source>
</evidence>
<dbReference type="InterPro" id="IPR017583">
    <property type="entry name" value="Tagatose/fructose_Pkinase"/>
</dbReference>
<dbReference type="InterPro" id="IPR029056">
    <property type="entry name" value="Ribokinase-like"/>
</dbReference>
<comment type="function">
    <text evidence="8">Catalyzes the ATP-dependent phosphorylation of fructose-l-phosphate to fructose-l,6-bisphosphate.</text>
</comment>
<dbReference type="InterPro" id="IPR022463">
    <property type="entry name" value="1-PFruKinase"/>
</dbReference>
<evidence type="ECO:0000256" key="1">
    <source>
        <dbReference type="ARBA" id="ARBA00005380"/>
    </source>
</evidence>
<evidence type="ECO:0000313" key="11">
    <source>
        <dbReference type="Proteomes" id="UP000823896"/>
    </source>
</evidence>
<dbReference type="Gene3D" id="3.40.1190.20">
    <property type="match status" value="1"/>
</dbReference>
<evidence type="ECO:0000256" key="2">
    <source>
        <dbReference type="ARBA" id="ARBA00022679"/>
    </source>
</evidence>
<dbReference type="AlphaFoldDB" id="A0A9D2NTZ5"/>
<dbReference type="InterPro" id="IPR002173">
    <property type="entry name" value="Carboh/pur_kinase_PfkB_CS"/>
</dbReference>
<comment type="catalytic activity">
    <reaction evidence="6 8">
        <text>beta-D-fructose 1-phosphate + ATP = beta-D-fructose 1,6-bisphosphate + ADP + H(+)</text>
        <dbReference type="Rhea" id="RHEA:14213"/>
        <dbReference type="ChEBI" id="CHEBI:15378"/>
        <dbReference type="ChEBI" id="CHEBI:30616"/>
        <dbReference type="ChEBI" id="CHEBI:32966"/>
        <dbReference type="ChEBI" id="CHEBI:138881"/>
        <dbReference type="ChEBI" id="CHEBI:456216"/>
        <dbReference type="EC" id="2.7.1.56"/>
    </reaction>
</comment>
<evidence type="ECO:0000256" key="7">
    <source>
        <dbReference type="PIRNR" id="PIRNR000535"/>
    </source>
</evidence>
<keyword evidence="5 7" id="KW-0067">ATP-binding</keyword>
<keyword evidence="7" id="KW-0423">Lactose metabolism</keyword>
<evidence type="ECO:0000256" key="3">
    <source>
        <dbReference type="ARBA" id="ARBA00022741"/>
    </source>
</evidence>
<comment type="similarity">
    <text evidence="7">Belongs to the carbohydrate kinase PfkB family. LacC subfamily.</text>
</comment>
<dbReference type="CDD" id="cd01164">
    <property type="entry name" value="FruK_PfkB_like"/>
    <property type="match status" value="1"/>
</dbReference>
<dbReference type="EMBL" id="DWWM01000041">
    <property type="protein sequence ID" value="HJC36693.1"/>
    <property type="molecule type" value="Genomic_DNA"/>
</dbReference>
<dbReference type="FunFam" id="3.40.1190.20:FF:000001">
    <property type="entry name" value="Phosphofructokinase"/>
    <property type="match status" value="1"/>
</dbReference>
<evidence type="ECO:0000259" key="9">
    <source>
        <dbReference type="Pfam" id="PF00294"/>
    </source>
</evidence>
<proteinExistence type="inferred from homology"/>
<dbReference type="GO" id="GO:0009024">
    <property type="term" value="F:tagatose-6-phosphate kinase activity"/>
    <property type="evidence" value="ECO:0007669"/>
    <property type="project" value="UniProtKB-EC"/>
</dbReference>
<dbReference type="NCBIfam" id="TIGR03828">
    <property type="entry name" value="pfkB"/>
    <property type="match status" value="1"/>
</dbReference>
<dbReference type="PROSITE" id="PS00584">
    <property type="entry name" value="PFKB_KINASES_2"/>
    <property type="match status" value="1"/>
</dbReference>
<keyword evidence="4 8" id="KW-0418">Kinase</keyword>
<gene>
    <name evidence="10" type="primary">pfkB</name>
    <name evidence="10" type="ORF">H9702_06135</name>
</gene>
<dbReference type="EC" id="2.7.1.144" evidence="7"/>
<reference evidence="10" key="1">
    <citation type="journal article" date="2021" name="PeerJ">
        <title>Extensive microbial diversity within the chicken gut microbiome revealed by metagenomics and culture.</title>
        <authorList>
            <person name="Gilroy R."/>
            <person name="Ravi A."/>
            <person name="Getino M."/>
            <person name="Pursley I."/>
            <person name="Horton D.L."/>
            <person name="Alikhan N.F."/>
            <person name="Baker D."/>
            <person name="Gharbi K."/>
            <person name="Hall N."/>
            <person name="Watson M."/>
            <person name="Adriaenssens E.M."/>
            <person name="Foster-Nyarko E."/>
            <person name="Jarju S."/>
            <person name="Secka A."/>
            <person name="Antonio M."/>
            <person name="Oren A."/>
            <person name="Chaudhuri R.R."/>
            <person name="La Ragione R."/>
            <person name="Hildebrand F."/>
            <person name="Pallen M.J."/>
        </authorList>
    </citation>
    <scope>NUCLEOTIDE SEQUENCE</scope>
    <source>
        <strain evidence="10">CHK187-11901</strain>
    </source>
</reference>
<dbReference type="SUPFAM" id="SSF53613">
    <property type="entry name" value="Ribokinase-like"/>
    <property type="match status" value="1"/>
</dbReference>
<keyword evidence="2 7" id="KW-0808">Transferase</keyword>
<dbReference type="NCBIfam" id="TIGR03168">
    <property type="entry name" value="1-PFK"/>
    <property type="match status" value="1"/>
</dbReference>
<dbReference type="GO" id="GO:0005829">
    <property type="term" value="C:cytosol"/>
    <property type="evidence" value="ECO:0007669"/>
    <property type="project" value="TreeGrafter"/>
</dbReference>
<evidence type="ECO:0000256" key="8">
    <source>
        <dbReference type="RuleBase" id="RU369061"/>
    </source>
</evidence>
<organism evidence="10 11">
    <name type="scientific">Candidatus Merdibacter merdavium</name>
    <dbReference type="NCBI Taxonomy" id="2838692"/>
    <lineage>
        <taxon>Bacteria</taxon>
        <taxon>Bacillati</taxon>
        <taxon>Bacillota</taxon>
        <taxon>Erysipelotrichia</taxon>
        <taxon>Erysipelotrichales</taxon>
        <taxon>Erysipelotrichaceae</taxon>
        <taxon>Merdibacter</taxon>
    </lineage>
</organism>
<comment type="caution">
    <text evidence="10">The sequence shown here is derived from an EMBL/GenBank/DDBJ whole genome shotgun (WGS) entry which is preliminary data.</text>
</comment>
<dbReference type="GO" id="GO:0008662">
    <property type="term" value="F:1-phosphofructokinase activity"/>
    <property type="evidence" value="ECO:0007669"/>
    <property type="project" value="UniProtKB-UniRule"/>
</dbReference>
<comment type="pathway">
    <text evidence="7">Carbohydrate metabolism; D-tagatose 6-phosphate degradation; D-glyceraldehyde 3-phosphate and glycerone phosphate from D-tagatose 6-phosphate: step 1/2.</text>
</comment>
<accession>A0A9D2NTZ5</accession>
<dbReference type="Proteomes" id="UP000823896">
    <property type="component" value="Unassembled WGS sequence"/>
</dbReference>
<name>A0A9D2NTZ5_9FIRM</name>
<dbReference type="PANTHER" id="PTHR46566">
    <property type="entry name" value="1-PHOSPHOFRUCTOKINASE-RELATED"/>
    <property type="match status" value="1"/>
</dbReference>
<sequence>MIYTVTFNPSLDYIIRVDDFTTGTINKTTFEKLLPGGKGINVSVVLTNLGHESTALGFVAGFTGLEIEARLKRFGCGLDFIKAKDGLSRINVKMKSQEETEINGQGPQISEEELEALFARLDAIRNEDMLVISGSIPASLPDDTYERIMKRMQSKNTRVIVDAAGTLMMKVLKYRPFLIKPNHHELGDLFGVKLTTPQEVIPYACKLQELGARNVLVSMAKAGAILLDEEGKTHVSPAPRGTAVNSVGAGDSMVAGFLSGYLESKGNYAYALQKGIAAGSASAFSEDLATASEVSALLSRMNASRSA</sequence>
<protein>
    <recommendedName>
        <fullName evidence="7">Tagatose-6-phosphate kinase</fullName>
        <ecNumber evidence="7">2.7.1.144</ecNumber>
    </recommendedName>
</protein>
<dbReference type="GO" id="GO:0044281">
    <property type="term" value="P:small molecule metabolic process"/>
    <property type="evidence" value="ECO:0007669"/>
    <property type="project" value="UniProtKB-ARBA"/>
</dbReference>
<reference evidence="10" key="2">
    <citation type="submission" date="2021-04" db="EMBL/GenBank/DDBJ databases">
        <authorList>
            <person name="Gilroy R."/>
        </authorList>
    </citation>
    <scope>NUCLEOTIDE SEQUENCE</scope>
    <source>
        <strain evidence="10">CHK187-11901</strain>
    </source>
</reference>
<dbReference type="PANTHER" id="PTHR46566:SF1">
    <property type="entry name" value="1-PHOSPHOFRUCTOKINASE"/>
    <property type="match status" value="1"/>
</dbReference>
<dbReference type="GO" id="GO:0016052">
    <property type="term" value="P:carbohydrate catabolic process"/>
    <property type="evidence" value="ECO:0007669"/>
    <property type="project" value="UniProtKB-ARBA"/>
</dbReference>
<evidence type="ECO:0000256" key="5">
    <source>
        <dbReference type="ARBA" id="ARBA00022840"/>
    </source>
</evidence>
<dbReference type="GO" id="GO:0005524">
    <property type="term" value="F:ATP binding"/>
    <property type="evidence" value="ECO:0007669"/>
    <property type="project" value="UniProtKB-UniRule"/>
</dbReference>
<feature type="domain" description="Carbohydrate kinase PfkB" evidence="9">
    <location>
        <begin position="8"/>
        <end position="289"/>
    </location>
</feature>
<comment type="similarity">
    <text evidence="1">Belongs to the carbohydrate kinase pfkB family.</text>
</comment>